<protein>
    <submittedName>
        <fullName evidence="2">Sigma factor</fullName>
    </submittedName>
</protein>
<keyword evidence="3" id="KW-1185">Reference proteome</keyword>
<sequence length="103" mass="11959">MQSTVINNKIIEKPVLKVWVSANEISMDKLKIHDVEAFKSFYKFYAPAVYGSVLRNLKDEAKCDIILEQTFIQAWSTISSFDGSKCKMFTWLNRIARNISNQY</sequence>
<dbReference type="InterPro" id="IPR013325">
    <property type="entry name" value="RNA_pol_sigma_r2"/>
</dbReference>
<dbReference type="EMBL" id="JAPWGL010000001">
    <property type="protein sequence ID" value="MCZ4221870.1"/>
    <property type="molecule type" value="Genomic_DNA"/>
</dbReference>
<organism evidence="2 3">
    <name type="scientific">Pedobacter rhodius</name>
    <dbReference type="NCBI Taxonomy" id="3004098"/>
    <lineage>
        <taxon>Bacteria</taxon>
        <taxon>Pseudomonadati</taxon>
        <taxon>Bacteroidota</taxon>
        <taxon>Sphingobacteriia</taxon>
        <taxon>Sphingobacteriales</taxon>
        <taxon>Sphingobacteriaceae</taxon>
        <taxon>Pedobacter</taxon>
    </lineage>
</organism>
<proteinExistence type="predicted"/>
<evidence type="ECO:0000259" key="1">
    <source>
        <dbReference type="Pfam" id="PF04542"/>
    </source>
</evidence>
<name>A0ABT4KSH4_9SPHI</name>
<evidence type="ECO:0000313" key="3">
    <source>
        <dbReference type="Proteomes" id="UP001144341"/>
    </source>
</evidence>
<dbReference type="Gene3D" id="1.10.1740.10">
    <property type="match status" value="1"/>
</dbReference>
<dbReference type="RefSeq" id="WP_269413703.1">
    <property type="nucleotide sequence ID" value="NZ_JAPWGL010000001.1"/>
</dbReference>
<dbReference type="InterPro" id="IPR007627">
    <property type="entry name" value="RNA_pol_sigma70_r2"/>
</dbReference>
<feature type="domain" description="RNA polymerase sigma-70 region 2" evidence="1">
    <location>
        <begin position="42"/>
        <end position="98"/>
    </location>
</feature>
<evidence type="ECO:0000313" key="2">
    <source>
        <dbReference type="EMBL" id="MCZ4221870.1"/>
    </source>
</evidence>
<accession>A0ABT4KSH4</accession>
<dbReference type="SUPFAM" id="SSF88946">
    <property type="entry name" value="Sigma2 domain of RNA polymerase sigma factors"/>
    <property type="match status" value="1"/>
</dbReference>
<comment type="caution">
    <text evidence="2">The sequence shown here is derived from an EMBL/GenBank/DDBJ whole genome shotgun (WGS) entry which is preliminary data.</text>
</comment>
<dbReference type="Proteomes" id="UP001144341">
    <property type="component" value="Unassembled WGS sequence"/>
</dbReference>
<reference evidence="2" key="1">
    <citation type="submission" date="2022-12" db="EMBL/GenBank/DDBJ databases">
        <title>Genome sequence of SJ11.</title>
        <authorList>
            <person name="Woo H."/>
        </authorList>
    </citation>
    <scope>NUCLEOTIDE SEQUENCE</scope>
    <source>
        <strain evidence="2">SJ11</strain>
    </source>
</reference>
<dbReference type="Pfam" id="PF04542">
    <property type="entry name" value="Sigma70_r2"/>
    <property type="match status" value="1"/>
</dbReference>
<gene>
    <name evidence="2" type="ORF">O0931_01015</name>
</gene>